<evidence type="ECO:0000313" key="3">
    <source>
        <dbReference type="Proteomes" id="UP000279833"/>
    </source>
</evidence>
<protein>
    <submittedName>
        <fullName evidence="4">ER membrane protein complex subunit 7</fullName>
    </submittedName>
</protein>
<keyword evidence="3" id="KW-1185">Reference proteome</keyword>
<reference evidence="2 3" key="2">
    <citation type="submission" date="2018-11" db="EMBL/GenBank/DDBJ databases">
        <authorList>
            <consortium name="Pathogen Informatics"/>
        </authorList>
    </citation>
    <scope>NUCLEOTIDE SEQUENCE [LARGE SCALE GENOMIC DNA]</scope>
    <source>
        <strain evidence="2">Dakar</strain>
        <strain evidence="3">Dakar, Senegal</strain>
    </source>
</reference>
<dbReference type="WBParaSite" id="SCUD_0002157501-mRNA-1">
    <property type="protein sequence ID" value="SCUD_0002157501-mRNA-1"/>
    <property type="gene ID" value="SCUD_0002157501"/>
</dbReference>
<keyword evidence="1" id="KW-0812">Transmembrane</keyword>
<dbReference type="InterPro" id="IPR039163">
    <property type="entry name" value="EMC7"/>
</dbReference>
<dbReference type="STRING" id="6186.A0A183L2L8"/>
<dbReference type="GO" id="GO:0072546">
    <property type="term" value="C:EMC complex"/>
    <property type="evidence" value="ECO:0007669"/>
    <property type="project" value="TreeGrafter"/>
</dbReference>
<reference evidence="4" key="1">
    <citation type="submission" date="2016-06" db="UniProtKB">
        <authorList>
            <consortium name="WormBaseParasite"/>
        </authorList>
    </citation>
    <scope>IDENTIFICATION</scope>
</reference>
<dbReference type="PANTHER" id="PTHR13605:SF4">
    <property type="entry name" value="ER MEMBRANE PROTEIN COMPLEX SUBUNIT 7"/>
    <property type="match status" value="1"/>
</dbReference>
<accession>A0A183L2L8</accession>
<keyword evidence="1" id="KW-1133">Transmembrane helix</keyword>
<dbReference type="EMBL" id="UZAK01046840">
    <property type="protein sequence ID" value="VDP75830.1"/>
    <property type="molecule type" value="Genomic_DNA"/>
</dbReference>
<keyword evidence="1" id="KW-0472">Membrane</keyword>
<evidence type="ECO:0000313" key="2">
    <source>
        <dbReference type="EMBL" id="VDP75830.1"/>
    </source>
</evidence>
<feature type="transmembrane region" description="Helical" evidence="1">
    <location>
        <begin position="54"/>
        <end position="72"/>
    </location>
</feature>
<evidence type="ECO:0000313" key="4">
    <source>
        <dbReference type="WBParaSite" id="SCUD_0002157501-mRNA-1"/>
    </source>
</evidence>
<proteinExistence type="predicted"/>
<gene>
    <name evidence="2" type="ORF">SCUD_LOCUS21573</name>
</gene>
<evidence type="ECO:0000256" key="1">
    <source>
        <dbReference type="SAM" id="Phobius"/>
    </source>
</evidence>
<organism evidence="4">
    <name type="scientific">Schistosoma curassoni</name>
    <dbReference type="NCBI Taxonomy" id="6186"/>
    <lineage>
        <taxon>Eukaryota</taxon>
        <taxon>Metazoa</taxon>
        <taxon>Spiralia</taxon>
        <taxon>Lophotrochozoa</taxon>
        <taxon>Platyhelminthes</taxon>
        <taxon>Trematoda</taxon>
        <taxon>Digenea</taxon>
        <taxon>Strigeidida</taxon>
        <taxon>Schistosomatoidea</taxon>
        <taxon>Schistosomatidae</taxon>
        <taxon>Schistosoma</taxon>
    </lineage>
</organism>
<dbReference type="PANTHER" id="PTHR13605">
    <property type="entry name" value="ER MEMBRANE PROTEIN COMPLEX SUBUNIT 7"/>
    <property type="match status" value="1"/>
</dbReference>
<sequence>MVEPAGTYVPANIVRLGHHDRQARPPRLGSSFDRGTRTAREQLRTLDLLFNPNVLYVLVPLLLVVILTKLVNTNDPTVQKEMQQMNILNPQQQLPDMSEVSYFFLFLA</sequence>
<dbReference type="AlphaFoldDB" id="A0A183L2L8"/>
<dbReference type="Proteomes" id="UP000279833">
    <property type="component" value="Unassembled WGS sequence"/>
</dbReference>
<name>A0A183L2L8_9TREM</name>